<evidence type="ECO:0000259" key="6">
    <source>
        <dbReference type="Pfam" id="PF01048"/>
    </source>
</evidence>
<dbReference type="InterPro" id="IPR004402">
    <property type="entry name" value="DeoD-type"/>
</dbReference>
<dbReference type="Gene3D" id="3.40.50.1580">
    <property type="entry name" value="Nucleoside phosphorylase domain"/>
    <property type="match status" value="1"/>
</dbReference>
<comment type="catalytic activity">
    <reaction evidence="4">
        <text>uridine + phosphate = alpha-D-ribose 1-phosphate + uracil</text>
        <dbReference type="Rhea" id="RHEA:24388"/>
        <dbReference type="ChEBI" id="CHEBI:16704"/>
        <dbReference type="ChEBI" id="CHEBI:17568"/>
        <dbReference type="ChEBI" id="CHEBI:43474"/>
        <dbReference type="ChEBI" id="CHEBI:57720"/>
        <dbReference type="EC" id="2.4.2.3"/>
    </reaction>
</comment>
<evidence type="ECO:0000256" key="2">
    <source>
        <dbReference type="ARBA" id="ARBA00022676"/>
    </source>
</evidence>
<dbReference type="CDD" id="cd09006">
    <property type="entry name" value="PNP_EcPNPI-like"/>
    <property type="match status" value="1"/>
</dbReference>
<name>A0A1Y5TKZ7_9RHOB</name>
<keyword evidence="3 5" id="KW-0808">Transferase</keyword>
<dbReference type="EC" id="2.4.2.1" evidence="5"/>
<keyword evidence="2 5" id="KW-0328">Glycosyltransferase</keyword>
<dbReference type="HAMAP" id="MF_01627">
    <property type="entry name" value="Pur_nucleosid_phosp"/>
    <property type="match status" value="1"/>
</dbReference>
<comment type="similarity">
    <text evidence="1 5">Belongs to the PNP/UDP phosphorylase family.</text>
</comment>
<comment type="catalytic activity">
    <reaction evidence="5">
        <text>a purine D-ribonucleoside + phosphate = a purine nucleobase + alpha-D-ribose 1-phosphate</text>
        <dbReference type="Rhea" id="RHEA:19805"/>
        <dbReference type="ChEBI" id="CHEBI:26386"/>
        <dbReference type="ChEBI" id="CHEBI:43474"/>
        <dbReference type="ChEBI" id="CHEBI:57720"/>
        <dbReference type="ChEBI" id="CHEBI:142355"/>
        <dbReference type="EC" id="2.4.2.1"/>
    </reaction>
</comment>
<feature type="domain" description="Nucleoside phosphorylase" evidence="6">
    <location>
        <begin position="16"/>
        <end position="230"/>
    </location>
</feature>
<reference evidence="7 8" key="1">
    <citation type="submission" date="2017-03" db="EMBL/GenBank/DDBJ databases">
        <authorList>
            <person name="Afonso C.L."/>
            <person name="Miller P.J."/>
            <person name="Scott M.A."/>
            <person name="Spackman E."/>
            <person name="Goraichik I."/>
            <person name="Dimitrov K.M."/>
            <person name="Suarez D.L."/>
            <person name="Swayne D.E."/>
        </authorList>
    </citation>
    <scope>NUCLEOTIDE SEQUENCE [LARGE SCALE GENOMIC DNA]</scope>
    <source>
        <strain evidence="7 8">CECT 7639</strain>
    </source>
</reference>
<dbReference type="OrthoDB" id="9782889at2"/>
<evidence type="ECO:0000313" key="7">
    <source>
        <dbReference type="EMBL" id="SLN66452.1"/>
    </source>
</evidence>
<dbReference type="InterPro" id="IPR000845">
    <property type="entry name" value="Nucleoside_phosphorylase_d"/>
</dbReference>
<dbReference type="SUPFAM" id="SSF53167">
    <property type="entry name" value="Purine and uridine phosphorylases"/>
    <property type="match status" value="1"/>
</dbReference>
<accession>A0A1Y5TKZ7</accession>
<feature type="binding site" evidence="5">
    <location>
        <position position="4"/>
    </location>
    <ligand>
        <name>a purine D-ribonucleoside</name>
        <dbReference type="ChEBI" id="CHEBI:142355"/>
        <note>ligand shared between dimeric partners</note>
    </ligand>
</feature>
<dbReference type="GO" id="GO:0004850">
    <property type="term" value="F:uridine phosphorylase activity"/>
    <property type="evidence" value="ECO:0007669"/>
    <property type="project" value="UniProtKB-EC"/>
</dbReference>
<keyword evidence="8" id="KW-1185">Reference proteome</keyword>
<dbReference type="NCBIfam" id="NF004489">
    <property type="entry name" value="PRK05819.1"/>
    <property type="match status" value="1"/>
</dbReference>
<feature type="binding site" description="in other chain" evidence="5">
    <location>
        <position position="20"/>
    </location>
    <ligand>
        <name>phosphate</name>
        <dbReference type="ChEBI" id="CHEBI:43474"/>
        <note>ligand shared between dimeric partners</note>
    </ligand>
</feature>
<dbReference type="GO" id="GO:0004731">
    <property type="term" value="F:purine-nucleoside phosphorylase activity"/>
    <property type="evidence" value="ECO:0007669"/>
    <property type="project" value="UniProtKB-UniRule"/>
</dbReference>
<feature type="binding site" evidence="5">
    <location>
        <position position="43"/>
    </location>
    <ligand>
        <name>phosphate</name>
        <dbReference type="ChEBI" id="CHEBI:43474"/>
        <note>ligand shared between dimeric partners</note>
    </ligand>
</feature>
<feature type="binding site" description="in other chain" evidence="5">
    <location>
        <begin position="179"/>
        <end position="181"/>
    </location>
    <ligand>
        <name>a purine D-ribonucleoside</name>
        <dbReference type="ChEBI" id="CHEBI:142355"/>
        <note>ligand shared between dimeric partners</note>
    </ligand>
</feature>
<dbReference type="Pfam" id="PF01048">
    <property type="entry name" value="PNP_UDP_1"/>
    <property type="match status" value="1"/>
</dbReference>
<dbReference type="PANTHER" id="PTHR43691">
    <property type="entry name" value="URIDINE PHOSPHORYLASE"/>
    <property type="match status" value="1"/>
</dbReference>
<evidence type="ECO:0000256" key="1">
    <source>
        <dbReference type="ARBA" id="ARBA00010456"/>
    </source>
</evidence>
<proteinExistence type="inferred from homology"/>
<dbReference type="InterPro" id="IPR035994">
    <property type="entry name" value="Nucleoside_phosphorylase_sf"/>
</dbReference>
<sequence length="237" mass="25568">MTIHIGAKSGEIAETVLLPGDPYRAKWAAETFLSDVKLVNEVRGMLGYTGTWNGQRVTIQGSGMGMPSLSIYVNELIRDYGARTLIRIGSCGGMQDKVAVRDVILAMTATTLSTPSRGIFKEVNFAPCADWSLLKAAADAAQAKGTTTHVGGIYSSDVFYDERPDLNEQMVRHGILGVEMEAAELYNLAARHGCRALAVLTVSDHLLTGEALPSDQRERSFGEMVEIALEAAFSEVP</sequence>
<organism evidence="7 8">
    <name type="scientific">Falsiruegeria litorea R37</name>
    <dbReference type="NCBI Taxonomy" id="1200284"/>
    <lineage>
        <taxon>Bacteria</taxon>
        <taxon>Pseudomonadati</taxon>
        <taxon>Pseudomonadota</taxon>
        <taxon>Alphaproteobacteria</taxon>
        <taxon>Rhodobacterales</taxon>
        <taxon>Roseobacteraceae</taxon>
        <taxon>Falsiruegeria</taxon>
    </lineage>
</organism>
<evidence type="ECO:0000256" key="4">
    <source>
        <dbReference type="ARBA" id="ARBA00048447"/>
    </source>
</evidence>
<feature type="active site" description="Proton donor" evidence="5">
    <location>
        <position position="204"/>
    </location>
</feature>
<dbReference type="InterPro" id="IPR018016">
    <property type="entry name" value="Nucleoside_phosphorylase_CS"/>
</dbReference>
<dbReference type="GO" id="GO:0006152">
    <property type="term" value="P:purine nucleoside catabolic process"/>
    <property type="evidence" value="ECO:0007669"/>
    <property type="project" value="TreeGrafter"/>
</dbReference>
<protein>
    <recommendedName>
        <fullName evidence="5">Purine nucleoside phosphorylase DeoD-type</fullName>
        <shortName evidence="5">PNP</shortName>
        <ecNumber evidence="5">2.4.2.1</ecNumber>
    </recommendedName>
</protein>
<gene>
    <name evidence="5 7" type="primary">deoD</name>
    <name evidence="7" type="ORF">TRL7639_03782</name>
</gene>
<evidence type="ECO:0000313" key="8">
    <source>
        <dbReference type="Proteomes" id="UP000193077"/>
    </source>
</evidence>
<feature type="binding site" description="in other chain" evidence="5">
    <location>
        <position position="24"/>
    </location>
    <ligand>
        <name>phosphate</name>
        <dbReference type="ChEBI" id="CHEBI:43474"/>
        <note>ligand shared between dimeric partners</note>
    </ligand>
</feature>
<comment type="catalytic activity">
    <reaction evidence="5">
        <text>a purine 2'-deoxy-D-ribonucleoside + phosphate = a purine nucleobase + 2-deoxy-alpha-D-ribose 1-phosphate</text>
        <dbReference type="Rhea" id="RHEA:36431"/>
        <dbReference type="ChEBI" id="CHEBI:26386"/>
        <dbReference type="ChEBI" id="CHEBI:43474"/>
        <dbReference type="ChEBI" id="CHEBI:57259"/>
        <dbReference type="ChEBI" id="CHEBI:142361"/>
        <dbReference type="EC" id="2.4.2.1"/>
    </reaction>
</comment>
<dbReference type="PROSITE" id="PS01232">
    <property type="entry name" value="PNP_UDP_1"/>
    <property type="match status" value="1"/>
</dbReference>
<dbReference type="Proteomes" id="UP000193077">
    <property type="component" value="Unassembled WGS sequence"/>
</dbReference>
<comment type="subunit">
    <text evidence="5">Homohexamer; trimer of homodimers.</text>
</comment>
<feature type="binding site" description="in other chain" evidence="5">
    <location>
        <begin position="87"/>
        <end position="90"/>
    </location>
    <ligand>
        <name>phosphate</name>
        <dbReference type="ChEBI" id="CHEBI:43474"/>
        <note>ligand shared between dimeric partners</note>
    </ligand>
</feature>
<dbReference type="AlphaFoldDB" id="A0A1Y5TKZ7"/>
<dbReference type="GO" id="GO:0005829">
    <property type="term" value="C:cytosol"/>
    <property type="evidence" value="ECO:0007669"/>
    <property type="project" value="TreeGrafter"/>
</dbReference>
<dbReference type="NCBIfam" id="TIGR00107">
    <property type="entry name" value="deoD"/>
    <property type="match status" value="1"/>
</dbReference>
<evidence type="ECO:0000256" key="5">
    <source>
        <dbReference type="HAMAP-Rule" id="MF_01627"/>
    </source>
</evidence>
<comment type="function">
    <text evidence="5">Catalyzes the reversible phosphorolytic breakdown of the N-glycosidic bond in the beta-(deoxy)ribonucleoside molecules, with the formation of the corresponding free purine bases and pentose-1-phosphate.</text>
</comment>
<dbReference type="RefSeq" id="WP_085797424.1">
    <property type="nucleotide sequence ID" value="NZ_FWFO01000004.1"/>
</dbReference>
<feature type="site" description="Important for catalytic activity" evidence="5">
    <location>
        <position position="217"/>
    </location>
</feature>
<dbReference type="EMBL" id="FWFO01000004">
    <property type="protein sequence ID" value="SLN66452.1"/>
    <property type="molecule type" value="Genomic_DNA"/>
</dbReference>
<dbReference type="PANTHER" id="PTHR43691:SF11">
    <property type="entry name" value="FI09636P-RELATED"/>
    <property type="match status" value="1"/>
</dbReference>
<evidence type="ECO:0000256" key="3">
    <source>
        <dbReference type="ARBA" id="ARBA00022679"/>
    </source>
</evidence>
<feature type="binding site" description="in other chain" evidence="5">
    <location>
        <begin position="203"/>
        <end position="204"/>
    </location>
    <ligand>
        <name>a purine D-ribonucleoside</name>
        <dbReference type="ChEBI" id="CHEBI:142355"/>
        <note>ligand shared between dimeric partners</note>
    </ligand>
</feature>